<evidence type="ECO:0000313" key="10">
    <source>
        <dbReference type="Proteomes" id="UP001190700"/>
    </source>
</evidence>
<dbReference type="InterPro" id="IPR036005">
    <property type="entry name" value="Creatinase/aminopeptidase-like"/>
</dbReference>
<dbReference type="GO" id="GO:0006508">
    <property type="term" value="P:proteolysis"/>
    <property type="evidence" value="ECO:0007669"/>
    <property type="project" value="UniProtKB-KW"/>
</dbReference>
<keyword evidence="10" id="KW-1185">Reference proteome</keyword>
<dbReference type="HAMAP" id="MF_01974">
    <property type="entry name" value="MetAP_1"/>
    <property type="match status" value="1"/>
</dbReference>
<dbReference type="EMBL" id="LGRX02021735">
    <property type="protein sequence ID" value="KAK3256360.1"/>
    <property type="molecule type" value="Genomic_DNA"/>
</dbReference>
<gene>
    <name evidence="9" type="ORF">CYMTET_34501</name>
</gene>
<dbReference type="InterPro" id="IPR002467">
    <property type="entry name" value="Pept_M24A_MAP1"/>
</dbReference>
<evidence type="ECO:0000256" key="7">
    <source>
        <dbReference type="SAM" id="MobiDB-lite"/>
    </source>
</evidence>
<feature type="binding site" evidence="5">
    <location>
        <position position="265"/>
    </location>
    <ligand>
        <name>substrate</name>
    </ligand>
</feature>
<evidence type="ECO:0000256" key="5">
    <source>
        <dbReference type="HAMAP-Rule" id="MF_03174"/>
    </source>
</evidence>
<comment type="catalytic activity">
    <reaction evidence="5 6">
        <text>Release of N-terminal amino acids, preferentially methionine, from peptides and arylamides.</text>
        <dbReference type="EC" id="3.4.11.18"/>
    </reaction>
</comment>
<dbReference type="PANTHER" id="PTHR43330:SF8">
    <property type="entry name" value="METHIONINE AMINOPEPTIDASE 1D, MITOCHONDRIAL"/>
    <property type="match status" value="1"/>
</dbReference>
<feature type="binding site" evidence="5">
    <location>
        <position position="321"/>
    </location>
    <ligand>
        <name>a divalent metal cation</name>
        <dbReference type="ChEBI" id="CHEBI:60240"/>
        <label>2</label>
        <note>catalytic</note>
    </ligand>
</feature>
<feature type="binding site" evidence="5">
    <location>
        <position position="321"/>
    </location>
    <ligand>
        <name>a divalent metal cation</name>
        <dbReference type="ChEBI" id="CHEBI:60240"/>
        <label>1</label>
    </ligand>
</feature>
<comment type="cofactor">
    <cofactor evidence="5">
        <name>Co(2+)</name>
        <dbReference type="ChEBI" id="CHEBI:48828"/>
    </cofactor>
    <cofactor evidence="5">
        <name>Zn(2+)</name>
        <dbReference type="ChEBI" id="CHEBI:29105"/>
    </cofactor>
    <cofactor evidence="5">
        <name>Mn(2+)</name>
        <dbReference type="ChEBI" id="CHEBI:29035"/>
    </cofactor>
    <cofactor evidence="5">
        <name>Fe(2+)</name>
        <dbReference type="ChEBI" id="CHEBI:29033"/>
    </cofactor>
    <text evidence="5">Binds 2 divalent metal cations per subunit. Has a high-affinity and a low affinity metal-binding site. The true nature of the physiological cofactor is under debate. The enzyme is active with cobalt, zinc, manganese or divalent iron ions. Most likely, methionine aminopeptidases function as mononuclear Fe(2+)-metalloproteases under physiological conditions, and the catalytically relevant metal-binding site has been assigned to the histidine-containing high-affinity site.</text>
</comment>
<dbReference type="CDD" id="cd01086">
    <property type="entry name" value="MetAP1"/>
    <property type="match status" value="1"/>
</dbReference>
<dbReference type="GO" id="GO:0046872">
    <property type="term" value="F:metal ion binding"/>
    <property type="evidence" value="ECO:0007669"/>
    <property type="project" value="UniProtKB-UniRule"/>
</dbReference>
<dbReference type="PANTHER" id="PTHR43330">
    <property type="entry name" value="METHIONINE AMINOPEPTIDASE"/>
    <property type="match status" value="1"/>
</dbReference>
<dbReference type="AlphaFoldDB" id="A0AAE0FB36"/>
<feature type="binding site" evidence="5">
    <location>
        <position position="194"/>
    </location>
    <ligand>
        <name>a divalent metal cation</name>
        <dbReference type="ChEBI" id="CHEBI:60240"/>
        <label>2</label>
        <note>catalytic</note>
    </ligand>
</feature>
<evidence type="ECO:0000259" key="8">
    <source>
        <dbReference type="Pfam" id="PF00557"/>
    </source>
</evidence>
<evidence type="ECO:0000256" key="6">
    <source>
        <dbReference type="RuleBase" id="RU003653"/>
    </source>
</evidence>
<feature type="domain" description="Peptidase M24" evidence="8">
    <location>
        <begin position="100"/>
        <end position="328"/>
    </location>
</feature>
<protein>
    <recommendedName>
        <fullName evidence="6">Methionine aminopeptidase</fullName>
        <ecNumber evidence="6">3.4.11.18</ecNumber>
    </recommendedName>
</protein>
<accession>A0AAE0FB36</accession>
<proteinExistence type="inferred from homology"/>
<comment type="function">
    <text evidence="6">Cotranslationally removes the N-terminal methionine from nascent proteins. The N-terminal methionine is often cleaved when the second residue in the primary sequence is small and uncharged (Met-Ala-, Cys, Gly, Pro, Ser, Thr, or Val).</text>
</comment>
<keyword evidence="1 5" id="KW-0031">Aminopeptidase</keyword>
<dbReference type="InterPro" id="IPR001714">
    <property type="entry name" value="Pept_M24_MAP"/>
</dbReference>
<dbReference type="Gene3D" id="3.90.230.10">
    <property type="entry name" value="Creatinase/methionine aminopeptidase superfamily"/>
    <property type="match status" value="1"/>
</dbReference>
<comment type="similarity">
    <text evidence="5">Belongs to the peptidase M24A family. Methionine aminopeptidase type 1 subfamily.</text>
</comment>
<dbReference type="Pfam" id="PF00557">
    <property type="entry name" value="Peptidase_M24"/>
    <property type="match status" value="1"/>
</dbReference>
<feature type="binding site" evidence="5">
    <location>
        <position position="166"/>
    </location>
    <ligand>
        <name>substrate</name>
    </ligand>
</feature>
<dbReference type="InterPro" id="IPR000994">
    <property type="entry name" value="Pept_M24"/>
</dbReference>
<dbReference type="GO" id="GO:0070006">
    <property type="term" value="F:metalloaminopeptidase activity"/>
    <property type="evidence" value="ECO:0007669"/>
    <property type="project" value="UniProtKB-UniRule"/>
</dbReference>
<organism evidence="9 10">
    <name type="scientific">Cymbomonas tetramitiformis</name>
    <dbReference type="NCBI Taxonomy" id="36881"/>
    <lineage>
        <taxon>Eukaryota</taxon>
        <taxon>Viridiplantae</taxon>
        <taxon>Chlorophyta</taxon>
        <taxon>Pyramimonadophyceae</taxon>
        <taxon>Pyramimonadales</taxon>
        <taxon>Pyramimonadaceae</taxon>
        <taxon>Cymbomonas</taxon>
    </lineage>
</organism>
<keyword evidence="2 5" id="KW-0645">Protease</keyword>
<dbReference type="GO" id="GO:0004239">
    <property type="term" value="F:initiator methionyl aminopeptidase activity"/>
    <property type="evidence" value="ECO:0007669"/>
    <property type="project" value="UniProtKB-UniRule"/>
</dbReference>
<evidence type="ECO:0000256" key="3">
    <source>
        <dbReference type="ARBA" id="ARBA00022723"/>
    </source>
</evidence>
<name>A0AAE0FB36_9CHLO</name>
<dbReference type="PROSITE" id="PS00680">
    <property type="entry name" value="MAP_1"/>
    <property type="match status" value="1"/>
</dbReference>
<evidence type="ECO:0000256" key="4">
    <source>
        <dbReference type="ARBA" id="ARBA00022801"/>
    </source>
</evidence>
<dbReference type="Proteomes" id="UP001190700">
    <property type="component" value="Unassembled WGS sequence"/>
</dbReference>
<feature type="binding site" evidence="5">
    <location>
        <position position="258"/>
    </location>
    <ligand>
        <name>a divalent metal cation</name>
        <dbReference type="ChEBI" id="CHEBI:60240"/>
        <label>2</label>
        <note>catalytic</note>
    </ligand>
</feature>
<evidence type="ECO:0000256" key="1">
    <source>
        <dbReference type="ARBA" id="ARBA00022438"/>
    </source>
</evidence>
<evidence type="ECO:0000313" key="9">
    <source>
        <dbReference type="EMBL" id="KAK3256360.1"/>
    </source>
</evidence>
<evidence type="ECO:0000256" key="2">
    <source>
        <dbReference type="ARBA" id="ARBA00022670"/>
    </source>
</evidence>
<dbReference type="EC" id="3.4.11.18" evidence="6"/>
<feature type="binding site" evidence="5">
    <location>
        <position position="183"/>
    </location>
    <ligand>
        <name>a divalent metal cation</name>
        <dbReference type="ChEBI" id="CHEBI:60240"/>
        <label>1</label>
    </ligand>
</feature>
<comment type="caution">
    <text evidence="9">The sequence shown here is derived from an EMBL/GenBank/DDBJ whole genome shotgun (WGS) entry which is preliminary data.</text>
</comment>
<keyword evidence="3 5" id="KW-0479">Metal-binding</keyword>
<dbReference type="SUPFAM" id="SSF55920">
    <property type="entry name" value="Creatinase/aminopeptidase"/>
    <property type="match status" value="1"/>
</dbReference>
<keyword evidence="4 5" id="KW-0378">Hydrolase</keyword>
<feature type="binding site" evidence="5">
    <location>
        <position position="194"/>
    </location>
    <ligand>
        <name>a divalent metal cation</name>
        <dbReference type="ChEBI" id="CHEBI:60240"/>
        <label>1</label>
    </ligand>
</feature>
<reference evidence="9 10" key="1">
    <citation type="journal article" date="2015" name="Genome Biol. Evol.">
        <title>Comparative Genomics of a Bacterivorous Green Alga Reveals Evolutionary Causalities and Consequences of Phago-Mixotrophic Mode of Nutrition.</title>
        <authorList>
            <person name="Burns J.A."/>
            <person name="Paasch A."/>
            <person name="Narechania A."/>
            <person name="Kim E."/>
        </authorList>
    </citation>
    <scope>NUCLEOTIDE SEQUENCE [LARGE SCALE GENOMIC DNA]</scope>
    <source>
        <strain evidence="9 10">PLY_AMNH</strain>
    </source>
</reference>
<feature type="binding site" evidence="5">
    <location>
        <position position="290"/>
    </location>
    <ligand>
        <name>a divalent metal cation</name>
        <dbReference type="ChEBI" id="CHEBI:60240"/>
        <label>2</label>
        <note>catalytic</note>
    </ligand>
</feature>
<dbReference type="PRINTS" id="PR00599">
    <property type="entry name" value="MAPEPTIDASE"/>
</dbReference>
<feature type="region of interest" description="Disordered" evidence="7">
    <location>
        <begin position="1"/>
        <end position="27"/>
    </location>
</feature>
<dbReference type="NCBIfam" id="TIGR00500">
    <property type="entry name" value="met_pdase_I"/>
    <property type="match status" value="1"/>
</dbReference>
<sequence length="338" mass="37034">MGSAFLGSRNEFKSDHQEGPTGSRGFFEILSGKGKGFEELLALRQEKQRSKDGMRARITKGKVTKMLKVPEGIPLPPYAISGVNPPMNDTYATHDAEGIEKMRASSKLAKEVLEMAGNMVKPGITTNDIDLAVHKMTIEAGAYPSPLNYGKFPKSVCTSLNEVICHGIPDTTVLQDGDIINIDVTVYLNGYHGDTSRMFLVGKNVSKDARHLVTSTEEALERAIAVCKPGVRFNQIGKAIHDYADKQKLGVVRSFVGHGVGSVFHCGPAVLHYRNNERGVMQVGQTFTIEPMLTLGATRERYWDDDWTAVTSDGSWTAQCEHTLLITETGVDILTAYK</sequence>